<proteinExistence type="predicted"/>
<dbReference type="GO" id="GO:0030288">
    <property type="term" value="C:outer membrane-bounded periplasmic space"/>
    <property type="evidence" value="ECO:0007669"/>
    <property type="project" value="TreeGrafter"/>
</dbReference>
<dbReference type="PIRSF" id="PIRSF037846">
    <property type="entry name" value="Autolysin_YrvJ_prd"/>
    <property type="match status" value="1"/>
</dbReference>
<reference evidence="5 6" key="1">
    <citation type="submission" date="2020-08" db="EMBL/GenBank/DDBJ databases">
        <title>Genomic Encyclopedia of Type Strains, Phase IV (KMG-IV): sequencing the most valuable type-strain genomes for metagenomic binning, comparative biology and taxonomic classification.</title>
        <authorList>
            <person name="Goeker M."/>
        </authorList>
    </citation>
    <scope>NUCLEOTIDE SEQUENCE [LARGE SCALE GENOMIC DNA]</scope>
    <source>
        <strain evidence="5 6">DSM 5391</strain>
    </source>
</reference>
<dbReference type="PANTHER" id="PTHR30404">
    <property type="entry name" value="N-ACETYLMURAMOYL-L-ALANINE AMIDASE"/>
    <property type="match status" value="1"/>
</dbReference>
<name>A0A7X0HSC2_9BACI</name>
<dbReference type="InterPro" id="IPR050695">
    <property type="entry name" value="N-acetylmuramoyl_amidase_3"/>
</dbReference>
<dbReference type="RefSeq" id="WP_184526403.1">
    <property type="nucleotide sequence ID" value="NZ_JACHGK010000008.1"/>
</dbReference>
<feature type="domain" description="SH3b" evidence="4">
    <location>
        <begin position="28"/>
        <end position="92"/>
    </location>
</feature>
<keyword evidence="1 5" id="KW-0378">Hydrolase</keyword>
<dbReference type="SMART" id="SM00287">
    <property type="entry name" value="SH3b"/>
    <property type="match status" value="2"/>
</dbReference>
<dbReference type="GO" id="GO:0071555">
    <property type="term" value="P:cell wall organization"/>
    <property type="evidence" value="ECO:0007669"/>
    <property type="project" value="UniProtKB-KW"/>
</dbReference>
<dbReference type="CDD" id="cd02696">
    <property type="entry name" value="MurNAc-LAA"/>
    <property type="match status" value="1"/>
</dbReference>
<feature type="domain" description="SH3b" evidence="4">
    <location>
        <begin position="104"/>
        <end position="167"/>
    </location>
</feature>
<dbReference type="SUPFAM" id="SSF53187">
    <property type="entry name" value="Zn-dependent exopeptidases"/>
    <property type="match status" value="1"/>
</dbReference>
<dbReference type="Gene3D" id="2.30.30.40">
    <property type="entry name" value="SH3 Domains"/>
    <property type="match status" value="2"/>
</dbReference>
<evidence type="ECO:0000259" key="4">
    <source>
        <dbReference type="PROSITE" id="PS51781"/>
    </source>
</evidence>
<evidence type="ECO:0000256" key="3">
    <source>
        <dbReference type="SAM" id="SignalP"/>
    </source>
</evidence>
<dbReference type="AlphaFoldDB" id="A0A7X0HSC2"/>
<evidence type="ECO:0000256" key="1">
    <source>
        <dbReference type="ARBA" id="ARBA00022801"/>
    </source>
</evidence>
<dbReference type="EMBL" id="JACHGK010000008">
    <property type="protein sequence ID" value="MBB6445913.1"/>
    <property type="molecule type" value="Genomic_DNA"/>
</dbReference>
<gene>
    <name evidence="5" type="ORF">HNR53_002562</name>
</gene>
<dbReference type="GO" id="GO:0009253">
    <property type="term" value="P:peptidoglycan catabolic process"/>
    <property type="evidence" value="ECO:0007669"/>
    <property type="project" value="InterPro"/>
</dbReference>
<evidence type="ECO:0000313" key="5">
    <source>
        <dbReference type="EMBL" id="MBB6445913.1"/>
    </source>
</evidence>
<evidence type="ECO:0000313" key="6">
    <source>
        <dbReference type="Proteomes" id="UP000531594"/>
    </source>
</evidence>
<dbReference type="InterPro" id="IPR017293">
    <property type="entry name" value="N-acetylmuramoyl-L-ala_amidase"/>
</dbReference>
<keyword evidence="2" id="KW-0961">Cell wall biogenesis/degradation</keyword>
<keyword evidence="3" id="KW-0732">Signal</keyword>
<dbReference type="SMART" id="SM00646">
    <property type="entry name" value="Ami_3"/>
    <property type="match status" value="1"/>
</dbReference>
<comment type="caution">
    <text evidence="5">The sequence shown here is derived from an EMBL/GenBank/DDBJ whole genome shotgun (WGS) entry which is preliminary data.</text>
</comment>
<organism evidence="5 6">
    <name type="scientific">Bacillus benzoevorans</name>
    <dbReference type="NCBI Taxonomy" id="1456"/>
    <lineage>
        <taxon>Bacteria</taxon>
        <taxon>Bacillati</taxon>
        <taxon>Bacillota</taxon>
        <taxon>Bacilli</taxon>
        <taxon>Bacillales</taxon>
        <taxon>Bacillaceae</taxon>
        <taxon>Bacillus</taxon>
    </lineage>
</organism>
<sequence length="360" mass="40690">MKTKSAMKWLFCIVFLLPWITPETKAKEPESTVTVETDDLNVRSGPGMHHDIVTTLAKGKKYPFIQREKDWIQIQLPDEKKGWVADFLVTVNPADDGSEKKFTHTTLSILHNGTNIRQSPSTQAMIVERSNEGDTYEAVQLKDSWYQIKLSNGESGYVASWIVSEISADSRTKKEQQDSRVSLKNKTIVIDPGHGGEDGGTVGKYGTLEKRLTLETAKQLSRKLEEAGANVILTRNGDLYLPLTSRVETGYYRNADAFISIHYDNSKDKSVRGLTTYFYHSWQKELAVELHSAAVDQTKQENRGVRFGDYYVIRENNKKAVLIELGYLSNPAEELLVRSDEYQKSAATGIYEGLGRYFNE</sequence>
<dbReference type="Pfam" id="PF01520">
    <property type="entry name" value="Amidase_3"/>
    <property type="match status" value="1"/>
</dbReference>
<dbReference type="PROSITE" id="PS51781">
    <property type="entry name" value="SH3B"/>
    <property type="match status" value="2"/>
</dbReference>
<evidence type="ECO:0000256" key="2">
    <source>
        <dbReference type="ARBA" id="ARBA00023316"/>
    </source>
</evidence>
<dbReference type="InterPro" id="IPR002508">
    <property type="entry name" value="MurNAc-LAA_cat"/>
</dbReference>
<dbReference type="Pfam" id="PF08239">
    <property type="entry name" value="SH3_3"/>
    <property type="match status" value="2"/>
</dbReference>
<dbReference type="InterPro" id="IPR003646">
    <property type="entry name" value="SH3-like_bac-type"/>
</dbReference>
<dbReference type="EC" id="3.5.1.28" evidence="5"/>
<keyword evidence="6" id="KW-1185">Reference proteome</keyword>
<dbReference type="Gene3D" id="3.40.630.40">
    <property type="entry name" value="Zn-dependent exopeptidases"/>
    <property type="match status" value="1"/>
</dbReference>
<dbReference type="PANTHER" id="PTHR30404:SF7">
    <property type="entry name" value="CELL WALL AMIDASE LYTH-RELATED"/>
    <property type="match status" value="1"/>
</dbReference>
<feature type="signal peptide" evidence="3">
    <location>
        <begin position="1"/>
        <end position="26"/>
    </location>
</feature>
<protein>
    <submittedName>
        <fullName evidence="5">N-acetylmuramoyl-L-alanine amidase</fullName>
        <ecNumber evidence="5">3.5.1.28</ecNumber>
    </submittedName>
</protein>
<dbReference type="GO" id="GO:0008745">
    <property type="term" value="F:N-acetylmuramoyl-L-alanine amidase activity"/>
    <property type="evidence" value="ECO:0007669"/>
    <property type="project" value="UniProtKB-EC"/>
</dbReference>
<feature type="chain" id="PRO_5031338963" evidence="3">
    <location>
        <begin position="27"/>
        <end position="360"/>
    </location>
</feature>
<dbReference type="Proteomes" id="UP000531594">
    <property type="component" value="Unassembled WGS sequence"/>
</dbReference>
<accession>A0A7X0HSC2</accession>